<feature type="compositionally biased region" description="Low complexity" evidence="4">
    <location>
        <begin position="499"/>
        <end position="508"/>
    </location>
</feature>
<dbReference type="InterPro" id="IPR017956">
    <property type="entry name" value="AT_hook_DNA-bd_motif"/>
</dbReference>
<feature type="region of interest" description="Disordered" evidence="4">
    <location>
        <begin position="310"/>
        <end position="336"/>
    </location>
</feature>
<feature type="compositionally biased region" description="Basic residues" evidence="4">
    <location>
        <begin position="1644"/>
        <end position="1656"/>
    </location>
</feature>
<dbReference type="Gene3D" id="3.40.470.10">
    <property type="entry name" value="Uracil-DNA glycosylase-like domain"/>
    <property type="match status" value="1"/>
</dbReference>
<dbReference type="Proteomes" id="UP001652628">
    <property type="component" value="Chromosome 4"/>
</dbReference>
<keyword evidence="3" id="KW-0234">DNA repair</keyword>
<feature type="region of interest" description="Disordered" evidence="4">
    <location>
        <begin position="482"/>
        <end position="508"/>
    </location>
</feature>
<feature type="compositionally biased region" description="Polar residues" evidence="4">
    <location>
        <begin position="1538"/>
        <end position="1547"/>
    </location>
</feature>
<dbReference type="PANTHER" id="PTHR12159">
    <property type="entry name" value="G/T AND G/U MISMATCH-SPECIFIC DNA GLYCOSYLASE"/>
    <property type="match status" value="1"/>
</dbReference>
<feature type="compositionally biased region" description="Basic residues" evidence="4">
    <location>
        <begin position="1748"/>
        <end position="1761"/>
    </location>
</feature>
<dbReference type="Pfam" id="PF03167">
    <property type="entry name" value="UDG"/>
    <property type="match status" value="1"/>
</dbReference>
<dbReference type="CTD" id="6996"/>
<feature type="compositionally biased region" description="Polar residues" evidence="4">
    <location>
        <begin position="555"/>
        <end position="571"/>
    </location>
</feature>
<feature type="region of interest" description="Disordered" evidence="4">
    <location>
        <begin position="83"/>
        <end position="113"/>
    </location>
</feature>
<feature type="compositionally biased region" description="Low complexity" evidence="4">
    <location>
        <begin position="1594"/>
        <end position="1608"/>
    </location>
</feature>
<organism evidence="6 7">
    <name type="scientific">Drosophila suzukii</name>
    <name type="common">Spotted-wing drosophila fruit fly</name>
    <dbReference type="NCBI Taxonomy" id="28584"/>
    <lineage>
        <taxon>Eukaryota</taxon>
        <taxon>Metazoa</taxon>
        <taxon>Ecdysozoa</taxon>
        <taxon>Arthropoda</taxon>
        <taxon>Hexapoda</taxon>
        <taxon>Insecta</taxon>
        <taxon>Pterygota</taxon>
        <taxon>Neoptera</taxon>
        <taxon>Endopterygota</taxon>
        <taxon>Diptera</taxon>
        <taxon>Brachycera</taxon>
        <taxon>Muscomorpha</taxon>
        <taxon>Ephydroidea</taxon>
        <taxon>Drosophilidae</taxon>
        <taxon>Drosophila</taxon>
        <taxon>Sophophora</taxon>
    </lineage>
</organism>
<evidence type="ECO:0000256" key="1">
    <source>
        <dbReference type="ARBA" id="ARBA00022763"/>
    </source>
</evidence>
<evidence type="ECO:0000313" key="7">
    <source>
        <dbReference type="RefSeq" id="XP_016944173.2"/>
    </source>
</evidence>
<dbReference type="GO" id="GO:0005654">
    <property type="term" value="C:nucleoplasm"/>
    <property type="evidence" value="ECO:0007669"/>
    <property type="project" value="UniProtKB-ARBA"/>
</dbReference>
<dbReference type="CDD" id="cd10028">
    <property type="entry name" value="UDG-F2_TDG_MUG"/>
    <property type="match status" value="1"/>
</dbReference>
<feature type="compositionally biased region" description="Low complexity" evidence="4">
    <location>
        <begin position="1488"/>
        <end position="1535"/>
    </location>
</feature>
<sequence length="1780" mass="196306">MQVERKIIPLISSSFTNAPTVASLVLGIAPIKSARSFAAPENIIKVLQTFISALTEQAIVQRAKKPVSTVMASKGDVSLAQSDATVPTLTPSTPYLSSSESGSNEQDKYISGLPNNRKRLKLSTLELNSSQGNDVDSPIDEPDLDQNARIADSKSDDYADMENRLPSNCNSVIEGALSVDSSERKSPEKLVQFDNNCYVPPEQALVTSVELVVPAPQNSSSSIPVRRSEDPKHSALGESSAASSSTIDNKLQYSTAGLYTSSSSTSILANDKIDGCANDSSNLNLRTPTKLAVTTATGDILIDDRRTSLWTPHHDQSGQTQQQSSEPKQEPVNVSSELSYQLQHRQSELLLQIEKESSGTGAFSQAIPLSLQHQHNNGTQEQYGQAEATSIMENQMHHSFYTQMMHQQHLHPNQHQQSMHEHSPRHQQHTGYTSYIPHYQNSPMFGTQQNDHIQRQHQQQQPLQHPMECHGHLHQAAPILQQHQHHLQHERQQIHQHQHQPTQQQQQLHESYHDLIMEDFHEEPSTAFKLTLSPSNAKPENQDDGYETSAGDVLTPNSHSSSTHSVTPQHQMQHPNIVLIPQNQKKPDELVLAKNLLTGEAHSDPTACSSNSIQGQVSASQTHLELSGDTRCSSHVSVVNPYSFMGEEMRMHSPAHRHMETVTAETTRFASGPAPVSASNGNQECLSGELYQHTHHSTSILEQTDSSQCGLHSKPTPKKRGRKKKLVADSSDITQISTPASQQEMSGGTSVCEDSGVDHLQAMKPKERKKHDRFNGMSEEEVIKRTIPDHLCDNLDIVIVGINPGLFAAYKGHHYAGPGNHFWKCLYLAGLTQEQMSADEDHKLLKHGIGFTNMVARATKGSADLTRKEIKEGSRILLEKLQRFRPKVAVFNGKLIFEVFSGKKEFHFGRQPDRVDGTDTYIWVMPSSSARCAQLPRAADKVPFYAALKKFRDFLNGQIPHIDESECVFTDQRIRQCSEQQQVETSGKIKQTHQTSLGDPQASLAFVGNCSGSSAGAAECGNVAEEADDKMMPHMTANVSSSNNATDRGTFSFTGDDRPMLPVSNHNTAPNESTYLGVFGPQQSLPQQPLEKKKRGRPKKIKGQEIIDRSVGGKIAIGGPHMPQHDFNNILNLSVISAGGSIETPKKKRGRPKKLKPAIDNILSVKQLQHGNTNPNTAAGLSVTSMHPLSMEHIAASPQSSHQMPPSLYNTPPPSHLLYNASASPMASPALNCNYNQVHSHGTPPVGQATPVAQGTSPNIDPQNEHLSPQKQNQHGNMEAGLDMRDQPHLGETPPPSSPNMCPAVDFEPPDEHSDSQVGTGEPNKTVELGQQQSQTVEKDQYDSPARDGEANIAHPHEHYQQWVSPHTQQNLQPAQKLTHQHLHHPMQHFQQEQSDNWQRYEEQNSNPYMLITAHHQNLSPRLGNQSHQNTPQPGHIGSDVARKSLCGLESLVDQIPAIREHECSNIPSATAAAAAAAVESRLLGLHQQQQQQHQQQQQQQQQQHHHLQQQQQQTQQQHQQQQQQQQPQQQQQHQQPKRCNQENPVQAESCRPSRENSNVSNNNFSVSSLAASASTARTDNEALYGNSGETRVNSESSNSNNNNCGNSIDYPIHSPSGYPHHAPHLMGSAIGANINNSEPSPHHLSHPHPPPHSHPHPMYVDQAHHMAHIPSVNVNSMYSASAYGTHPQHNTGEYAATHSHYSLGGTIQTTGPTSTATLHVPSPNYPFGHHPYSHTPPQANYPSYTHPHTHHHSHHSHPSHHLSVFDHLKPSDISGYGGF</sequence>
<feature type="compositionally biased region" description="Polar residues" evidence="4">
    <location>
        <begin position="697"/>
        <end position="710"/>
    </location>
</feature>
<feature type="compositionally biased region" description="Polar residues" evidence="4">
    <location>
        <begin position="317"/>
        <end position="336"/>
    </location>
</feature>
<keyword evidence="1" id="KW-0227">DNA damage</keyword>
<dbReference type="GeneID" id="108020399"/>
<feature type="compositionally biased region" description="Basic and acidic residues" evidence="4">
    <location>
        <begin position="1337"/>
        <end position="1351"/>
    </location>
</feature>
<feature type="region of interest" description="Disordered" evidence="4">
    <location>
        <begin position="128"/>
        <end position="147"/>
    </location>
</feature>
<feature type="region of interest" description="Disordered" evidence="4">
    <location>
        <begin position="1238"/>
        <end position="1351"/>
    </location>
</feature>
<dbReference type="InterPro" id="IPR015637">
    <property type="entry name" value="MUG/TDG"/>
</dbReference>
<feature type="region of interest" description="Disordered" evidence="4">
    <location>
        <begin position="1080"/>
        <end position="1100"/>
    </location>
</feature>
<dbReference type="GO" id="GO:0003677">
    <property type="term" value="F:DNA binding"/>
    <property type="evidence" value="ECO:0007669"/>
    <property type="project" value="InterPro"/>
</dbReference>
<feature type="region of interest" description="Disordered" evidence="4">
    <location>
        <begin position="1420"/>
        <end position="1440"/>
    </location>
</feature>
<feature type="compositionally biased region" description="Basic residues" evidence="4">
    <location>
        <begin position="715"/>
        <end position="725"/>
    </location>
</feature>
<dbReference type="SMART" id="SM00384">
    <property type="entry name" value="AT_hook"/>
    <property type="match status" value="3"/>
</dbReference>
<dbReference type="GO" id="GO:0006285">
    <property type="term" value="P:base-excision repair, AP site formation"/>
    <property type="evidence" value="ECO:0007669"/>
    <property type="project" value="InterPro"/>
</dbReference>
<keyword evidence="2" id="KW-0378">Hydrolase</keyword>
<feature type="domain" description="Uracil-DNA glycosylase-like" evidence="5">
    <location>
        <begin position="788"/>
        <end position="949"/>
    </location>
</feature>
<evidence type="ECO:0000256" key="2">
    <source>
        <dbReference type="ARBA" id="ARBA00022801"/>
    </source>
</evidence>
<feature type="compositionally biased region" description="Polar residues" evidence="4">
    <location>
        <begin position="1420"/>
        <end position="1433"/>
    </location>
</feature>
<keyword evidence="6" id="KW-1185">Reference proteome</keyword>
<dbReference type="SMART" id="SM00986">
    <property type="entry name" value="UDG"/>
    <property type="match status" value="1"/>
</dbReference>
<dbReference type="InterPro" id="IPR005122">
    <property type="entry name" value="Uracil-DNA_glycosylase-like"/>
</dbReference>
<evidence type="ECO:0000256" key="4">
    <source>
        <dbReference type="SAM" id="MobiDB-lite"/>
    </source>
</evidence>
<feature type="region of interest" description="Disordered" evidence="4">
    <location>
        <begin position="1488"/>
        <end position="1657"/>
    </location>
</feature>
<dbReference type="SMART" id="SM00987">
    <property type="entry name" value="UreE_C"/>
    <property type="match status" value="1"/>
</dbReference>
<protein>
    <submittedName>
        <fullName evidence="7">Uncharacterized protein Tdg</fullName>
    </submittedName>
</protein>
<gene>
    <name evidence="7" type="primary">Tdg</name>
</gene>
<evidence type="ECO:0000313" key="6">
    <source>
        <dbReference type="Proteomes" id="UP001652628"/>
    </source>
</evidence>
<dbReference type="GO" id="GO:0004844">
    <property type="term" value="F:uracil DNA N-glycosylase activity"/>
    <property type="evidence" value="ECO:0007669"/>
    <property type="project" value="TreeGrafter"/>
</dbReference>
<dbReference type="GO" id="GO:0032183">
    <property type="term" value="F:SUMO binding"/>
    <property type="evidence" value="ECO:0007669"/>
    <property type="project" value="UniProtKB-ARBA"/>
</dbReference>
<feature type="region of interest" description="Disordered" evidence="4">
    <location>
        <begin position="215"/>
        <end position="246"/>
    </location>
</feature>
<feature type="region of interest" description="Disordered" evidence="4">
    <location>
        <begin position="1727"/>
        <end position="1767"/>
    </location>
</feature>
<name>A0AB39ZVU6_DROSZ</name>
<feature type="region of interest" description="Disordered" evidence="4">
    <location>
        <begin position="531"/>
        <end position="571"/>
    </location>
</feature>
<reference evidence="7" key="1">
    <citation type="submission" date="2025-08" db="UniProtKB">
        <authorList>
            <consortium name="RefSeq"/>
        </authorList>
    </citation>
    <scope>IDENTIFICATION</scope>
</reference>
<feature type="compositionally biased region" description="Basic and acidic residues" evidence="4">
    <location>
        <begin position="226"/>
        <end position="235"/>
    </location>
</feature>
<dbReference type="GO" id="GO:0040029">
    <property type="term" value="P:epigenetic regulation of gene expression"/>
    <property type="evidence" value="ECO:0007669"/>
    <property type="project" value="UniProtKB-ARBA"/>
</dbReference>
<feature type="compositionally biased region" description="Low complexity" evidence="4">
    <location>
        <begin position="1557"/>
        <end position="1575"/>
    </location>
</feature>
<evidence type="ECO:0000256" key="3">
    <source>
        <dbReference type="ARBA" id="ARBA00023204"/>
    </source>
</evidence>
<feature type="compositionally biased region" description="Polar residues" evidence="4">
    <location>
        <begin position="731"/>
        <end position="749"/>
    </location>
</feature>
<proteinExistence type="predicted"/>
<dbReference type="InterPro" id="IPR036895">
    <property type="entry name" value="Uracil-DNA_glycosylase-like_sf"/>
</dbReference>
<feature type="region of interest" description="Disordered" evidence="4">
    <location>
        <begin position="696"/>
        <end position="751"/>
    </location>
</feature>
<dbReference type="PANTHER" id="PTHR12159:SF9">
    <property type="entry name" value="G_T MISMATCH-SPECIFIC THYMINE DNA GLYCOSYLASE"/>
    <property type="match status" value="1"/>
</dbReference>
<feature type="compositionally biased region" description="Polar residues" evidence="4">
    <location>
        <begin position="1251"/>
        <end position="1276"/>
    </location>
</feature>
<dbReference type="RefSeq" id="XP_016944173.2">
    <property type="nucleotide sequence ID" value="XM_017088684.4"/>
</dbReference>
<dbReference type="GO" id="GO:0141016">
    <property type="term" value="F:G/T mismatch-specific thymine-DNA glycosylase activity"/>
    <property type="evidence" value="ECO:0007669"/>
    <property type="project" value="UniProtKB-EC"/>
</dbReference>
<dbReference type="SUPFAM" id="SSF52141">
    <property type="entry name" value="Uracil-DNA glycosylase-like"/>
    <property type="match status" value="1"/>
</dbReference>
<accession>A0AB39ZVU6</accession>
<evidence type="ECO:0000259" key="5">
    <source>
        <dbReference type="SMART" id="SM00986"/>
    </source>
</evidence>
<feature type="compositionally biased region" description="Low complexity" evidence="4">
    <location>
        <begin position="87"/>
        <end position="103"/>
    </location>
</feature>